<comment type="caution">
    <text evidence="1">The sequence shown here is derived from an EMBL/GenBank/DDBJ whole genome shotgun (WGS) entry which is preliminary data.</text>
</comment>
<evidence type="ECO:0000313" key="2">
    <source>
        <dbReference type="Proteomes" id="UP000823613"/>
    </source>
</evidence>
<organism evidence="1 2">
    <name type="scientific">Candidatus Onthovivens merdipullorum</name>
    <dbReference type="NCBI Taxonomy" id="2840889"/>
    <lineage>
        <taxon>Bacteria</taxon>
        <taxon>Bacillati</taxon>
        <taxon>Bacillota</taxon>
        <taxon>Bacilli</taxon>
        <taxon>Bacillales</taxon>
        <taxon>Candidatus Onthovivens</taxon>
    </lineage>
</organism>
<reference evidence="1" key="1">
    <citation type="submission" date="2020-10" db="EMBL/GenBank/DDBJ databases">
        <authorList>
            <person name="Gilroy R."/>
        </authorList>
    </citation>
    <scope>NUCLEOTIDE SEQUENCE</scope>
    <source>
        <strain evidence="1">11159</strain>
    </source>
</reference>
<dbReference type="AlphaFoldDB" id="A0A9D9DH91"/>
<evidence type="ECO:0000313" key="1">
    <source>
        <dbReference type="EMBL" id="MBO8426957.1"/>
    </source>
</evidence>
<gene>
    <name evidence="1" type="ORF">IAC58_00095</name>
</gene>
<accession>A0A9D9DH91</accession>
<sequence>MEILIGTPIVLIYEHGTCRSNEQLYYLGRHVYGWLTENGFEAAGLIDDAKYIVPYQHWNNNYMKLDNHNKIDRNRFKNGYTYDNFLVSDVVDVDDGHLNEYAWWHEKTKPTIERIINFYANKS</sequence>
<proteinExistence type="predicted"/>
<name>A0A9D9DH91_9BACL</name>
<dbReference type="EMBL" id="JADIMY010000002">
    <property type="protein sequence ID" value="MBO8426957.1"/>
    <property type="molecule type" value="Genomic_DNA"/>
</dbReference>
<dbReference type="Proteomes" id="UP000823613">
    <property type="component" value="Unassembled WGS sequence"/>
</dbReference>
<reference evidence="1" key="2">
    <citation type="journal article" date="2021" name="PeerJ">
        <title>Extensive microbial diversity within the chicken gut microbiome revealed by metagenomics and culture.</title>
        <authorList>
            <person name="Gilroy R."/>
            <person name="Ravi A."/>
            <person name="Getino M."/>
            <person name="Pursley I."/>
            <person name="Horton D.L."/>
            <person name="Alikhan N.F."/>
            <person name="Baker D."/>
            <person name="Gharbi K."/>
            <person name="Hall N."/>
            <person name="Watson M."/>
            <person name="Adriaenssens E.M."/>
            <person name="Foster-Nyarko E."/>
            <person name="Jarju S."/>
            <person name="Secka A."/>
            <person name="Antonio M."/>
            <person name="Oren A."/>
            <person name="Chaudhuri R.R."/>
            <person name="La Ragione R."/>
            <person name="Hildebrand F."/>
            <person name="Pallen M.J."/>
        </authorList>
    </citation>
    <scope>NUCLEOTIDE SEQUENCE</scope>
    <source>
        <strain evidence="1">11159</strain>
    </source>
</reference>
<protein>
    <submittedName>
        <fullName evidence="1">Uncharacterized protein</fullName>
    </submittedName>
</protein>